<organism evidence="2 3">
    <name type="scientific">Allacma fusca</name>
    <dbReference type="NCBI Taxonomy" id="39272"/>
    <lineage>
        <taxon>Eukaryota</taxon>
        <taxon>Metazoa</taxon>
        <taxon>Ecdysozoa</taxon>
        <taxon>Arthropoda</taxon>
        <taxon>Hexapoda</taxon>
        <taxon>Collembola</taxon>
        <taxon>Symphypleona</taxon>
        <taxon>Sminthuridae</taxon>
        <taxon>Allacma</taxon>
    </lineage>
</organism>
<feature type="non-terminal residue" evidence="2">
    <location>
        <position position="153"/>
    </location>
</feature>
<dbReference type="Proteomes" id="UP000708208">
    <property type="component" value="Unassembled WGS sequence"/>
</dbReference>
<feature type="region of interest" description="Disordered" evidence="1">
    <location>
        <begin position="1"/>
        <end position="41"/>
    </location>
</feature>
<comment type="caution">
    <text evidence="2">The sequence shown here is derived from an EMBL/GenBank/DDBJ whole genome shotgun (WGS) entry which is preliminary data.</text>
</comment>
<evidence type="ECO:0000313" key="2">
    <source>
        <dbReference type="EMBL" id="CAG7827289.1"/>
    </source>
</evidence>
<gene>
    <name evidence="2" type="ORF">AFUS01_LOCUS37281</name>
</gene>
<proteinExistence type="predicted"/>
<sequence>ADKAVEQTDVELTESDGNSDLPLKRRLRKRRPVTGKNQQDNFRSLHVLDHPGATTSAVICSSSSSERSGPFLEGNYITENLENPFGFLGNLFVSDKSDTRFDLNTVEDQVESENVNACGIFHELVTPMGNDSRTNSLLEDKIESLTLEFRSIV</sequence>
<dbReference type="AlphaFoldDB" id="A0A8J2L1P4"/>
<evidence type="ECO:0000313" key="3">
    <source>
        <dbReference type="Proteomes" id="UP000708208"/>
    </source>
</evidence>
<dbReference type="EMBL" id="CAJVCH010542914">
    <property type="protein sequence ID" value="CAG7827289.1"/>
    <property type="molecule type" value="Genomic_DNA"/>
</dbReference>
<name>A0A8J2L1P4_9HEXA</name>
<feature type="compositionally biased region" description="Basic residues" evidence="1">
    <location>
        <begin position="24"/>
        <end position="33"/>
    </location>
</feature>
<reference evidence="2" key="1">
    <citation type="submission" date="2021-06" db="EMBL/GenBank/DDBJ databases">
        <authorList>
            <person name="Hodson N. C."/>
            <person name="Mongue J. A."/>
            <person name="Jaron S. K."/>
        </authorList>
    </citation>
    <scope>NUCLEOTIDE SEQUENCE</scope>
</reference>
<evidence type="ECO:0000256" key="1">
    <source>
        <dbReference type="SAM" id="MobiDB-lite"/>
    </source>
</evidence>
<protein>
    <submittedName>
        <fullName evidence="2">Uncharacterized protein</fullName>
    </submittedName>
</protein>
<keyword evidence="3" id="KW-1185">Reference proteome</keyword>
<accession>A0A8J2L1P4</accession>